<dbReference type="PANTHER" id="PTHR31319">
    <property type="entry name" value="ZINC FINGER PROTEIN CONSTANS-LIKE 4"/>
    <property type="match status" value="1"/>
</dbReference>
<proteinExistence type="predicted"/>
<comment type="caution">
    <text evidence="5">The sequence shown here is derived from an EMBL/GenBank/DDBJ whole genome shotgun (WGS) entry which is preliminary data.</text>
</comment>
<reference evidence="5" key="1">
    <citation type="submission" date="2021-03" db="EMBL/GenBank/DDBJ databases">
        <authorList>
            <person name="Li Z."/>
            <person name="Yang C."/>
        </authorList>
    </citation>
    <scope>NUCLEOTIDE SEQUENCE</scope>
    <source>
        <strain evidence="5">Dzin_1.0</strain>
        <tissue evidence="5">Leaf</tissue>
    </source>
</reference>
<keyword evidence="6" id="KW-1185">Reference proteome</keyword>
<dbReference type="PROSITE" id="PS51017">
    <property type="entry name" value="CCT"/>
    <property type="match status" value="1"/>
</dbReference>
<reference evidence="5" key="2">
    <citation type="journal article" date="2022" name="Hortic Res">
        <title>The genome of Dioscorea zingiberensis sheds light on the biosynthesis, origin and evolution of the medicinally important diosgenin saponins.</title>
        <authorList>
            <person name="Li Y."/>
            <person name="Tan C."/>
            <person name="Li Z."/>
            <person name="Guo J."/>
            <person name="Li S."/>
            <person name="Chen X."/>
            <person name="Wang C."/>
            <person name="Dai X."/>
            <person name="Yang H."/>
            <person name="Song W."/>
            <person name="Hou L."/>
            <person name="Xu J."/>
            <person name="Tong Z."/>
            <person name="Xu A."/>
            <person name="Yuan X."/>
            <person name="Wang W."/>
            <person name="Yang Q."/>
            <person name="Chen L."/>
            <person name="Sun Z."/>
            <person name="Wang K."/>
            <person name="Pan B."/>
            <person name="Chen J."/>
            <person name="Bao Y."/>
            <person name="Liu F."/>
            <person name="Qi X."/>
            <person name="Gang D.R."/>
            <person name="Wen J."/>
            <person name="Li J."/>
        </authorList>
    </citation>
    <scope>NUCLEOTIDE SEQUENCE</scope>
    <source>
        <strain evidence="5">Dzin_1.0</strain>
    </source>
</reference>
<dbReference type="EMBL" id="JAGGNH010000008">
    <property type="protein sequence ID" value="KAJ0964925.1"/>
    <property type="molecule type" value="Genomic_DNA"/>
</dbReference>
<dbReference type="GO" id="GO:0003700">
    <property type="term" value="F:DNA-binding transcription factor activity"/>
    <property type="evidence" value="ECO:0007669"/>
    <property type="project" value="TreeGrafter"/>
</dbReference>
<gene>
    <name evidence="5" type="ORF">J5N97_026063</name>
</gene>
<evidence type="ECO:0000256" key="2">
    <source>
        <dbReference type="ARBA" id="ARBA00023242"/>
    </source>
</evidence>
<dbReference type="OrthoDB" id="153872at2759"/>
<sequence>MFAELGLMLPFSQGLPQEAHAGLDHHLHLSADELHLRFLADLSIAYVPHMGNLAHSSVSEYDLGGEGDLFKAPEPIIEDQVFSLDPMTAAISMISGNEDVITTETIEGADMQPMQHEVLLSEVFYGCKDFLSNAAIENSLSEVSNFSMCSLVMENPQVVDGNSALHEIPRQKSVSSGCLNSGEWINNCPMRPSFLDFQGLDFGGAFGMRRSYSEGDIQTLGSKITFSGTSSIVNSSLTIGDVNLNGKIEERREKLSRYRRKKSKRNFGRKIKYACRKALADSQPRVRGRFAKTEECDASKPLK</sequence>
<evidence type="ECO:0000259" key="4">
    <source>
        <dbReference type="PROSITE" id="PS51017"/>
    </source>
</evidence>
<protein>
    <recommendedName>
        <fullName evidence="4">CCT domain-containing protein</fullName>
    </recommendedName>
</protein>
<keyword evidence="2 3" id="KW-0539">Nucleus</keyword>
<name>A0A9D5C1Q5_9LILI</name>
<dbReference type="GO" id="GO:0009909">
    <property type="term" value="P:regulation of flower development"/>
    <property type="evidence" value="ECO:0007669"/>
    <property type="project" value="InterPro"/>
</dbReference>
<evidence type="ECO:0000313" key="5">
    <source>
        <dbReference type="EMBL" id="KAJ0964925.1"/>
    </source>
</evidence>
<organism evidence="5 6">
    <name type="scientific">Dioscorea zingiberensis</name>
    <dbReference type="NCBI Taxonomy" id="325984"/>
    <lineage>
        <taxon>Eukaryota</taxon>
        <taxon>Viridiplantae</taxon>
        <taxon>Streptophyta</taxon>
        <taxon>Embryophyta</taxon>
        <taxon>Tracheophyta</taxon>
        <taxon>Spermatophyta</taxon>
        <taxon>Magnoliopsida</taxon>
        <taxon>Liliopsida</taxon>
        <taxon>Dioscoreales</taxon>
        <taxon>Dioscoreaceae</taxon>
        <taxon>Dioscorea</taxon>
    </lineage>
</organism>
<dbReference type="Proteomes" id="UP001085076">
    <property type="component" value="Miscellaneous, Linkage group lg08"/>
</dbReference>
<dbReference type="InterPro" id="IPR045281">
    <property type="entry name" value="CONSTANS-like"/>
</dbReference>
<dbReference type="InterPro" id="IPR010402">
    <property type="entry name" value="CCT_domain"/>
</dbReference>
<evidence type="ECO:0000256" key="3">
    <source>
        <dbReference type="PROSITE-ProRule" id="PRU00357"/>
    </source>
</evidence>
<dbReference type="GO" id="GO:0005634">
    <property type="term" value="C:nucleus"/>
    <property type="evidence" value="ECO:0007669"/>
    <property type="project" value="UniProtKB-SubCell"/>
</dbReference>
<dbReference type="Pfam" id="PF06203">
    <property type="entry name" value="CCT"/>
    <property type="match status" value="1"/>
</dbReference>
<accession>A0A9D5C1Q5</accession>
<feature type="domain" description="CCT" evidence="4">
    <location>
        <begin position="251"/>
        <end position="293"/>
    </location>
</feature>
<dbReference type="AlphaFoldDB" id="A0A9D5C1Q5"/>
<dbReference type="PANTHER" id="PTHR31319:SF110">
    <property type="entry name" value="CCT MOTIF FAMILY PROTEIN"/>
    <property type="match status" value="1"/>
</dbReference>
<comment type="subcellular location">
    <subcellularLocation>
        <location evidence="1 3">Nucleus</location>
    </subcellularLocation>
</comment>
<evidence type="ECO:0000256" key="1">
    <source>
        <dbReference type="ARBA" id="ARBA00004123"/>
    </source>
</evidence>
<evidence type="ECO:0000313" key="6">
    <source>
        <dbReference type="Proteomes" id="UP001085076"/>
    </source>
</evidence>